<proteinExistence type="predicted"/>
<comment type="caution">
    <text evidence="2">The sequence shown here is derived from an EMBL/GenBank/DDBJ whole genome shotgun (WGS) entry which is preliminary data.</text>
</comment>
<dbReference type="AlphaFoldDB" id="A0A1J5PFA2"/>
<accession>A0A1J5PFA2</accession>
<evidence type="ECO:0000313" key="2">
    <source>
        <dbReference type="EMBL" id="OIQ63931.1"/>
    </source>
</evidence>
<dbReference type="EMBL" id="MLJW01008561">
    <property type="protein sequence ID" value="OIQ63931.1"/>
    <property type="molecule type" value="Genomic_DNA"/>
</dbReference>
<protein>
    <submittedName>
        <fullName evidence="2">Uncharacterized protein</fullName>
    </submittedName>
</protein>
<organism evidence="2">
    <name type="scientific">mine drainage metagenome</name>
    <dbReference type="NCBI Taxonomy" id="410659"/>
    <lineage>
        <taxon>unclassified sequences</taxon>
        <taxon>metagenomes</taxon>
        <taxon>ecological metagenomes</taxon>
    </lineage>
</organism>
<name>A0A1J5PFA2_9ZZZZ</name>
<evidence type="ECO:0000256" key="1">
    <source>
        <dbReference type="SAM" id="MobiDB-lite"/>
    </source>
</evidence>
<sequence>MPVARAELRRRRIKIVKRIDIDPHCRHRDDQVGKAEPKRREVRDLIFPIRQFLAHQIRPGHAQMNPPRRQLARDFARRQQHQADALRPVHDAGIFPLIAVAAHLDPTRAEPLKGLFHQPPLGRHPDLEAHARPSVSCATSPGRITPPTAGIDRPCPSTRVSAS</sequence>
<gene>
    <name evidence="2" type="ORF">GALL_545230</name>
</gene>
<feature type="region of interest" description="Disordered" evidence="1">
    <location>
        <begin position="132"/>
        <end position="163"/>
    </location>
</feature>
<reference evidence="2" key="1">
    <citation type="submission" date="2016-10" db="EMBL/GenBank/DDBJ databases">
        <title>Sequence of Gallionella enrichment culture.</title>
        <authorList>
            <person name="Poehlein A."/>
            <person name="Muehling M."/>
            <person name="Daniel R."/>
        </authorList>
    </citation>
    <scope>NUCLEOTIDE SEQUENCE</scope>
</reference>